<dbReference type="RefSeq" id="WP_207979446.1">
    <property type="nucleotide sequence ID" value="NZ_JAGDEL010000010.1"/>
</dbReference>
<gene>
    <name evidence="1" type="ORF">I7822_14820</name>
</gene>
<evidence type="ECO:0000313" key="2">
    <source>
        <dbReference type="Proteomes" id="UP000663981"/>
    </source>
</evidence>
<keyword evidence="2" id="KW-1185">Reference proteome</keyword>
<dbReference type="EMBL" id="JAGDEL010000010">
    <property type="protein sequence ID" value="MBO1512928.1"/>
    <property type="molecule type" value="Genomic_DNA"/>
</dbReference>
<name>A0ABS3N3W6_9BACI</name>
<reference evidence="1 2" key="1">
    <citation type="submission" date="2021-03" db="EMBL/GenBank/DDBJ databases">
        <title>Whole genome sequence of Metabacillus bambusae BG109.</title>
        <authorList>
            <person name="Jeong J.W."/>
        </authorList>
    </citation>
    <scope>NUCLEOTIDE SEQUENCE [LARGE SCALE GENOMIC DNA]</scope>
    <source>
        <strain evidence="1 2">BG109</strain>
    </source>
</reference>
<organism evidence="1 2">
    <name type="scientific">Metabacillus bambusae</name>
    <dbReference type="NCBI Taxonomy" id="2795218"/>
    <lineage>
        <taxon>Bacteria</taxon>
        <taxon>Bacillati</taxon>
        <taxon>Bacillota</taxon>
        <taxon>Bacilli</taxon>
        <taxon>Bacillales</taxon>
        <taxon>Bacillaceae</taxon>
        <taxon>Metabacillus</taxon>
    </lineage>
</organism>
<comment type="caution">
    <text evidence="1">The sequence shown here is derived from an EMBL/GenBank/DDBJ whole genome shotgun (WGS) entry which is preliminary data.</text>
</comment>
<sequence length="56" mass="6582">MSQSYFFAVLENFGLYFLLYRLDRLIFGKIQDMREKMNNSGGKLIISVKNPIYALN</sequence>
<proteinExistence type="predicted"/>
<accession>A0ABS3N3W6</accession>
<protein>
    <submittedName>
        <fullName evidence="1">Uncharacterized protein</fullName>
    </submittedName>
</protein>
<dbReference type="Proteomes" id="UP000663981">
    <property type="component" value="Unassembled WGS sequence"/>
</dbReference>
<evidence type="ECO:0000313" key="1">
    <source>
        <dbReference type="EMBL" id="MBO1512928.1"/>
    </source>
</evidence>